<keyword evidence="3" id="KW-0324">Glycolysis</keyword>
<organism evidence="5 6">
    <name type="scientific">Enterococcus camelliae</name>
    <dbReference type="NCBI Taxonomy" id="453959"/>
    <lineage>
        <taxon>Bacteria</taxon>
        <taxon>Bacillati</taxon>
        <taxon>Bacillota</taxon>
        <taxon>Bacilli</taxon>
        <taxon>Lactobacillales</taxon>
        <taxon>Enterococcaceae</taxon>
        <taxon>Enterococcus</taxon>
    </lineage>
</organism>
<dbReference type="EMBL" id="JBHUMO010000058">
    <property type="protein sequence ID" value="MFD2729740.1"/>
    <property type="molecule type" value="Genomic_DNA"/>
</dbReference>
<evidence type="ECO:0000256" key="4">
    <source>
        <dbReference type="ARBA" id="ARBA00023235"/>
    </source>
</evidence>
<dbReference type="RefSeq" id="WP_379982371.1">
    <property type="nucleotide sequence ID" value="NZ_JBHUMO010000058.1"/>
</dbReference>
<reference evidence="6" key="1">
    <citation type="journal article" date="2019" name="Int. J. Syst. Evol. Microbiol.">
        <title>The Global Catalogue of Microorganisms (GCM) 10K type strain sequencing project: providing services to taxonomists for standard genome sequencing and annotation.</title>
        <authorList>
            <consortium name="The Broad Institute Genomics Platform"/>
            <consortium name="The Broad Institute Genome Sequencing Center for Infectious Disease"/>
            <person name="Wu L."/>
            <person name="Ma J."/>
        </authorList>
    </citation>
    <scope>NUCLEOTIDE SEQUENCE [LARGE SCALE GENOMIC DNA]</scope>
    <source>
        <strain evidence="6">TISTR 932</strain>
    </source>
</reference>
<evidence type="ECO:0000313" key="6">
    <source>
        <dbReference type="Proteomes" id="UP001597427"/>
    </source>
</evidence>
<keyword evidence="6" id="KW-1185">Reference proteome</keyword>
<dbReference type="Proteomes" id="UP001597427">
    <property type="component" value="Unassembled WGS sequence"/>
</dbReference>
<sequence>MDLYFTRHGKTEWNLQRRFQGMKGDSPLLPSSYLEIAALGQHISNVPFECIYCSSAQRARTTAEEINKQLSRPVKIIPADELVEMGYGILEGQSIDEMLTKYPTELGNMRYHMDKYDPTPFNGETVSEMIERMTGFITQKVAEDKGPLLFVGHGSSMTAALQALIGKPESEYRSMGGLFNNSLTILETESVKPPYQLKCWNDASFLEKDASLDSLL</sequence>
<dbReference type="InterPro" id="IPR005952">
    <property type="entry name" value="Phosphogly_mut1"/>
</dbReference>
<evidence type="ECO:0000256" key="3">
    <source>
        <dbReference type="ARBA" id="ARBA00023152"/>
    </source>
</evidence>
<dbReference type="Gene3D" id="3.40.50.1240">
    <property type="entry name" value="Phosphoglycerate mutase-like"/>
    <property type="match status" value="1"/>
</dbReference>
<protein>
    <recommendedName>
        <fullName evidence="2">phosphoglycerate mutase (2,3-diphosphoglycerate-dependent)</fullName>
        <ecNumber evidence="2">5.4.2.11</ecNumber>
    </recommendedName>
</protein>
<name>A0ABW5TMD2_9ENTE</name>
<dbReference type="SUPFAM" id="SSF53254">
    <property type="entry name" value="Phosphoglycerate mutase-like"/>
    <property type="match status" value="1"/>
</dbReference>
<dbReference type="CDD" id="cd07067">
    <property type="entry name" value="HP_PGM_like"/>
    <property type="match status" value="1"/>
</dbReference>
<dbReference type="InterPro" id="IPR029033">
    <property type="entry name" value="His_PPase_superfam"/>
</dbReference>
<evidence type="ECO:0000256" key="2">
    <source>
        <dbReference type="ARBA" id="ARBA00012028"/>
    </source>
</evidence>
<comment type="similarity">
    <text evidence="1">Belongs to the phosphoglycerate mutase family. BPG-dependent PGAM subfamily.</text>
</comment>
<evidence type="ECO:0000256" key="1">
    <source>
        <dbReference type="ARBA" id="ARBA00006717"/>
    </source>
</evidence>
<dbReference type="EC" id="5.4.2.11" evidence="2"/>
<dbReference type="InterPro" id="IPR013078">
    <property type="entry name" value="His_Pase_superF_clade-1"/>
</dbReference>
<keyword evidence="5" id="KW-0378">Hydrolase</keyword>
<dbReference type="SMART" id="SM00855">
    <property type="entry name" value="PGAM"/>
    <property type="match status" value="1"/>
</dbReference>
<keyword evidence="4" id="KW-0413">Isomerase</keyword>
<comment type="caution">
    <text evidence="5">The sequence shown here is derived from an EMBL/GenBank/DDBJ whole genome shotgun (WGS) entry which is preliminary data.</text>
</comment>
<dbReference type="PANTHER" id="PTHR11931">
    <property type="entry name" value="PHOSPHOGLYCERATE MUTASE"/>
    <property type="match status" value="1"/>
</dbReference>
<dbReference type="GO" id="GO:0016787">
    <property type="term" value="F:hydrolase activity"/>
    <property type="evidence" value="ECO:0007669"/>
    <property type="project" value="UniProtKB-KW"/>
</dbReference>
<gene>
    <name evidence="5" type="ORF">ACFSR0_09965</name>
</gene>
<dbReference type="Pfam" id="PF00300">
    <property type="entry name" value="His_Phos_1"/>
    <property type="match status" value="1"/>
</dbReference>
<proteinExistence type="inferred from homology"/>
<accession>A0ABW5TMD2</accession>
<evidence type="ECO:0000313" key="5">
    <source>
        <dbReference type="EMBL" id="MFD2729740.1"/>
    </source>
</evidence>